<keyword evidence="3 6" id="KW-0489">Methyltransferase</keyword>
<evidence type="ECO:0000313" key="8">
    <source>
        <dbReference type="Proteomes" id="UP000054262"/>
    </source>
</evidence>
<dbReference type="Proteomes" id="UP000054262">
    <property type="component" value="Unassembled WGS sequence"/>
</dbReference>
<reference evidence="7 8" key="1">
    <citation type="submission" date="2006-11" db="EMBL/GenBank/DDBJ databases">
        <authorList>
            <person name="Giovannoni S."/>
            <person name="Vergin K."/>
            <person name="Ferriera S."/>
            <person name="Johnson J."/>
            <person name="Kravitz S."/>
            <person name="Beeson K."/>
            <person name="Sutton G."/>
            <person name="Rogers Y.-H."/>
            <person name="Friedman R."/>
            <person name="Frazier M."/>
            <person name="Venter J.C."/>
        </authorList>
    </citation>
    <scope>NUCLEOTIDE SEQUENCE [LARGE SCALE GENOMIC DNA]</scope>
    <source>
        <strain evidence="7 8">HTCC2181</strain>
    </source>
</reference>
<comment type="function">
    <text evidence="6">Specifically methylates the N7 position of guanine in position 527 of 16S rRNA.</text>
</comment>
<dbReference type="PANTHER" id="PTHR31760:SF0">
    <property type="entry name" value="S-ADENOSYL-L-METHIONINE-DEPENDENT METHYLTRANSFERASES SUPERFAMILY PROTEIN"/>
    <property type="match status" value="1"/>
</dbReference>
<dbReference type="SUPFAM" id="SSF53335">
    <property type="entry name" value="S-adenosyl-L-methionine-dependent methyltransferases"/>
    <property type="match status" value="1"/>
</dbReference>
<feature type="binding site" evidence="6">
    <location>
        <begin position="127"/>
        <end position="128"/>
    </location>
    <ligand>
        <name>S-adenosyl-L-methionine</name>
        <dbReference type="ChEBI" id="CHEBI:59789"/>
    </ligand>
</feature>
<name>A0P502_9PROT</name>
<evidence type="ECO:0000313" key="7">
    <source>
        <dbReference type="EMBL" id="EAV46612.1"/>
    </source>
</evidence>
<dbReference type="EMBL" id="AAUX01000001">
    <property type="protein sequence ID" value="EAV46612.1"/>
    <property type="molecule type" value="Genomic_DNA"/>
</dbReference>
<dbReference type="GO" id="GO:0070043">
    <property type="term" value="F:rRNA (guanine-N7-)-methyltransferase activity"/>
    <property type="evidence" value="ECO:0007669"/>
    <property type="project" value="UniProtKB-UniRule"/>
</dbReference>
<feature type="binding site" evidence="6">
    <location>
        <position position="142"/>
    </location>
    <ligand>
        <name>S-adenosyl-L-methionine</name>
        <dbReference type="ChEBI" id="CHEBI:59789"/>
    </ligand>
</feature>
<dbReference type="OrthoDB" id="9808773at2"/>
<accession>A0P502</accession>
<evidence type="ECO:0000256" key="6">
    <source>
        <dbReference type="HAMAP-Rule" id="MF_00074"/>
    </source>
</evidence>
<dbReference type="Pfam" id="PF02527">
    <property type="entry name" value="GidB"/>
    <property type="match status" value="1"/>
</dbReference>
<dbReference type="Gene3D" id="3.40.50.150">
    <property type="entry name" value="Vaccinia Virus protein VP39"/>
    <property type="match status" value="1"/>
</dbReference>
<dbReference type="InterPro" id="IPR003682">
    <property type="entry name" value="rRNA_ssu_MeTfrase_G"/>
</dbReference>
<comment type="caution">
    <text evidence="7">The sequence shown here is derived from an EMBL/GenBank/DDBJ whole genome shotgun (WGS) entry which is preliminary data.</text>
</comment>
<sequence>MLNAEEILRQGIEQLGLSDSNNIVHKLLIYKDILLKWNKSFNLTAMRDEKTIIINHLLDSLSVVQLIKENEVLDVGSGAGLPGIVLALHDPKKQITLIDKVGKKAIFMKQVCLELEIKNVDVIHGRVEDMDHTKKFDAIVARAFSEMQMLVDLTKNIIKTNGYWYGMKSKKIMEEVIVKRKNFLEIHEITVPFLKADRYLIKLKHL</sequence>
<dbReference type="PANTHER" id="PTHR31760">
    <property type="entry name" value="S-ADENOSYL-L-METHIONINE-DEPENDENT METHYLTRANSFERASES SUPERFAMILY PROTEIN"/>
    <property type="match status" value="1"/>
</dbReference>
<protein>
    <recommendedName>
        <fullName evidence="6">Ribosomal RNA small subunit methyltransferase G</fullName>
        <ecNumber evidence="6">2.1.1.170</ecNumber>
    </recommendedName>
    <alternativeName>
        <fullName evidence="6">16S rRNA 7-methylguanosine methyltransferase</fullName>
        <shortName evidence="6">16S rRNA m7G methyltransferase</shortName>
    </alternativeName>
</protein>
<evidence type="ECO:0000256" key="4">
    <source>
        <dbReference type="ARBA" id="ARBA00022679"/>
    </source>
</evidence>
<gene>
    <name evidence="6" type="primary">rsmG</name>
    <name evidence="7" type="ORF">MB2181_01025</name>
</gene>
<dbReference type="AlphaFoldDB" id="A0P502"/>
<organism evidence="7 8">
    <name type="scientific">Methylophilales bacterium HTCC2181</name>
    <dbReference type="NCBI Taxonomy" id="383631"/>
    <lineage>
        <taxon>Bacteria</taxon>
        <taxon>Pseudomonadati</taxon>
        <taxon>Pseudomonadota</taxon>
        <taxon>Betaproteobacteria</taxon>
        <taxon>Nitrosomonadales</taxon>
        <taxon>OM43 clade</taxon>
    </lineage>
</organism>
<keyword evidence="4 6" id="KW-0808">Transferase</keyword>
<proteinExistence type="inferred from homology"/>
<feature type="binding site" evidence="6">
    <location>
        <position position="76"/>
    </location>
    <ligand>
        <name>S-adenosyl-L-methionine</name>
        <dbReference type="ChEBI" id="CHEBI:59789"/>
    </ligand>
</feature>
<keyword evidence="5 6" id="KW-0949">S-adenosyl-L-methionine</keyword>
<keyword evidence="1 6" id="KW-0963">Cytoplasm</keyword>
<dbReference type="NCBIfam" id="TIGR00138">
    <property type="entry name" value="rsmG_gidB"/>
    <property type="match status" value="1"/>
</dbReference>
<comment type="similarity">
    <text evidence="6">Belongs to the methyltransferase superfamily. RNA methyltransferase RsmG family.</text>
</comment>
<keyword evidence="2 6" id="KW-0698">rRNA processing</keyword>
<evidence type="ECO:0000256" key="1">
    <source>
        <dbReference type="ARBA" id="ARBA00022490"/>
    </source>
</evidence>
<dbReference type="HAMAP" id="MF_00074">
    <property type="entry name" value="16SrRNA_methyltr_G"/>
    <property type="match status" value="1"/>
</dbReference>
<comment type="caution">
    <text evidence="6">Lacks conserved residue(s) required for the propagation of feature annotation.</text>
</comment>
<dbReference type="PIRSF" id="PIRSF003078">
    <property type="entry name" value="GidB"/>
    <property type="match status" value="1"/>
</dbReference>
<evidence type="ECO:0000256" key="5">
    <source>
        <dbReference type="ARBA" id="ARBA00022691"/>
    </source>
</evidence>
<evidence type="ECO:0000256" key="2">
    <source>
        <dbReference type="ARBA" id="ARBA00022552"/>
    </source>
</evidence>
<dbReference type="EC" id="2.1.1.170" evidence="6"/>
<keyword evidence="8" id="KW-1185">Reference proteome</keyword>
<dbReference type="GO" id="GO:0005829">
    <property type="term" value="C:cytosol"/>
    <property type="evidence" value="ECO:0007669"/>
    <property type="project" value="TreeGrafter"/>
</dbReference>
<evidence type="ECO:0000256" key="3">
    <source>
        <dbReference type="ARBA" id="ARBA00022603"/>
    </source>
</evidence>
<dbReference type="InterPro" id="IPR029063">
    <property type="entry name" value="SAM-dependent_MTases_sf"/>
</dbReference>
<dbReference type="CDD" id="cd02440">
    <property type="entry name" value="AdoMet_MTases"/>
    <property type="match status" value="1"/>
</dbReference>
<comment type="catalytic activity">
    <reaction evidence="6">
        <text>guanosine(527) in 16S rRNA + S-adenosyl-L-methionine = N(7)-methylguanosine(527) in 16S rRNA + S-adenosyl-L-homocysteine</text>
        <dbReference type="Rhea" id="RHEA:42732"/>
        <dbReference type="Rhea" id="RHEA-COMP:10209"/>
        <dbReference type="Rhea" id="RHEA-COMP:10210"/>
        <dbReference type="ChEBI" id="CHEBI:57856"/>
        <dbReference type="ChEBI" id="CHEBI:59789"/>
        <dbReference type="ChEBI" id="CHEBI:74269"/>
        <dbReference type="ChEBI" id="CHEBI:74480"/>
        <dbReference type="EC" id="2.1.1.170"/>
    </reaction>
</comment>
<comment type="subcellular location">
    <subcellularLocation>
        <location evidence="6">Cytoplasm</location>
    </subcellularLocation>
</comment>
<feature type="binding site" evidence="6">
    <location>
        <position position="81"/>
    </location>
    <ligand>
        <name>S-adenosyl-L-methionine</name>
        <dbReference type="ChEBI" id="CHEBI:59789"/>
    </ligand>
</feature>